<dbReference type="EMBL" id="JAWDJT010000001">
    <property type="protein sequence ID" value="MDU0369126.1"/>
    <property type="molecule type" value="Genomic_DNA"/>
</dbReference>
<dbReference type="RefSeq" id="WP_315996640.1">
    <property type="nucleotide sequence ID" value="NZ_JAWDJT010000001.1"/>
</dbReference>
<keyword evidence="2" id="KW-1185">Reference proteome</keyword>
<protein>
    <submittedName>
        <fullName evidence="1">Uncharacterized protein</fullName>
    </submittedName>
</protein>
<organism evidence="1 2">
    <name type="scientific">Hymenobacter endophyticus</name>
    <dbReference type="NCBI Taxonomy" id="3076335"/>
    <lineage>
        <taxon>Bacteria</taxon>
        <taxon>Pseudomonadati</taxon>
        <taxon>Bacteroidota</taxon>
        <taxon>Cytophagia</taxon>
        <taxon>Cytophagales</taxon>
        <taxon>Hymenobacteraceae</taxon>
        <taxon>Hymenobacter</taxon>
    </lineage>
</organism>
<name>A0ABU3TCM7_9BACT</name>
<evidence type="ECO:0000313" key="2">
    <source>
        <dbReference type="Proteomes" id="UP001250698"/>
    </source>
</evidence>
<evidence type="ECO:0000313" key="1">
    <source>
        <dbReference type="EMBL" id="MDU0369126.1"/>
    </source>
</evidence>
<comment type="caution">
    <text evidence="1">The sequence shown here is derived from an EMBL/GenBank/DDBJ whole genome shotgun (WGS) entry which is preliminary data.</text>
</comment>
<gene>
    <name evidence="1" type="ORF">ROI90_01865</name>
</gene>
<dbReference type="Proteomes" id="UP001250698">
    <property type="component" value="Unassembled WGS sequence"/>
</dbReference>
<accession>A0ABU3TCM7</accession>
<proteinExistence type="predicted"/>
<reference evidence="1 2" key="1">
    <citation type="submission" date="2023-10" db="EMBL/GenBank/DDBJ databases">
        <title>Hymenobacter endophyticus sp. nov., an isolate from the leaf tissues of wheat.</title>
        <authorList>
            <person name="Dai Y."/>
        </authorList>
    </citation>
    <scope>NUCLEOTIDE SEQUENCE [LARGE SCALE GENOMIC DNA]</scope>
    <source>
        <strain evidence="1 2">ZK17L-C2</strain>
    </source>
</reference>
<sequence length="104" mass="12196">MESFDRVKEWIEGGKQVGKSDYFNEENERYLLSIGVQKWDNEYKLYLFKANETKMNDLDYYDIEGVIRVTSFENLVNLISVLSPFKFAELAPIKGQKIFNPALD</sequence>